<dbReference type="CDD" id="cd13543">
    <property type="entry name" value="PBP2_Fbp"/>
    <property type="match status" value="1"/>
</dbReference>
<dbReference type="EMBL" id="JALKCH010000015">
    <property type="protein sequence ID" value="MCK0198803.1"/>
    <property type="molecule type" value="Genomic_DNA"/>
</dbReference>
<name>A0ABT0DFR9_9HYPH</name>
<dbReference type="InterPro" id="IPR006059">
    <property type="entry name" value="SBP"/>
</dbReference>
<dbReference type="Pfam" id="PF13416">
    <property type="entry name" value="SBP_bac_8"/>
    <property type="match status" value="1"/>
</dbReference>
<dbReference type="SUPFAM" id="SSF53850">
    <property type="entry name" value="Periplasmic binding protein-like II"/>
    <property type="match status" value="1"/>
</dbReference>
<dbReference type="PIRSF" id="PIRSF002825">
    <property type="entry name" value="CfbpA"/>
    <property type="match status" value="1"/>
</dbReference>
<protein>
    <submittedName>
        <fullName evidence="4">Iron ABC transporter substrate-binding protein</fullName>
    </submittedName>
</protein>
<proteinExistence type="inferred from homology"/>
<gene>
    <name evidence="4" type="ORF">MWN34_18040</name>
</gene>
<evidence type="ECO:0000313" key="4">
    <source>
        <dbReference type="EMBL" id="MCK0198803.1"/>
    </source>
</evidence>
<dbReference type="Gene3D" id="3.40.190.10">
    <property type="entry name" value="Periplasmic binding protein-like II"/>
    <property type="match status" value="2"/>
</dbReference>
<evidence type="ECO:0000256" key="3">
    <source>
        <dbReference type="ARBA" id="ARBA00022764"/>
    </source>
</evidence>
<evidence type="ECO:0000256" key="1">
    <source>
        <dbReference type="ARBA" id="ARBA00008520"/>
    </source>
</evidence>
<comment type="similarity">
    <text evidence="1">Belongs to the bacterial solute-binding protein 1 family.</text>
</comment>
<sequence length="335" mass="35770">MLRTSLALGGLAAGTLARPAILRAASAEELTLYNGQHRQVTDAVVAAFSKKTGIDILVRNGSSPQIANQLLEEGDLSPADVFYSEGSPPVAALAKRGMLAKLPDDTLKQVPSTYVATTGEWTGVTARARVVAYNRDLLKEEDLPSGLLGFADAKWADKVGYAPASDAFQEQIVALLQMKGREATLDWLKGMKKVGRIYNNNIGAMQAVERGEIPCALINNYYWFTVAQEVGAAKMRSALHYIRNRDPGALITVSAAAILKTGRNLEAAQHFVAFLVSAEGQQIIANAMAEYPLRAGITSPFPLEPFDKLDPPPVTPADLGDAAEAIPLAREAGLA</sequence>
<accession>A0ABT0DFR9</accession>
<dbReference type="PANTHER" id="PTHR30006:SF15">
    <property type="entry name" value="IRON-UTILIZATION PERIPLASMIC PROTEIN"/>
    <property type="match status" value="1"/>
</dbReference>
<dbReference type="InterPro" id="IPR026045">
    <property type="entry name" value="Ferric-bd"/>
</dbReference>
<keyword evidence="5" id="KW-1185">Reference proteome</keyword>
<keyword evidence="2" id="KW-0732">Signal</keyword>
<comment type="caution">
    <text evidence="4">The sequence shown here is derived from an EMBL/GenBank/DDBJ whole genome shotgun (WGS) entry which is preliminary data.</text>
</comment>
<dbReference type="RefSeq" id="WP_247030706.1">
    <property type="nucleotide sequence ID" value="NZ_JALKCH010000015.1"/>
</dbReference>
<keyword evidence="3" id="KW-0574">Periplasm</keyword>
<organism evidence="4 5">
    <name type="scientific">Ancylobacter crimeensis</name>
    <dbReference type="NCBI Taxonomy" id="2579147"/>
    <lineage>
        <taxon>Bacteria</taxon>
        <taxon>Pseudomonadati</taxon>
        <taxon>Pseudomonadota</taxon>
        <taxon>Alphaproteobacteria</taxon>
        <taxon>Hyphomicrobiales</taxon>
        <taxon>Xanthobacteraceae</taxon>
        <taxon>Ancylobacter</taxon>
    </lineage>
</organism>
<evidence type="ECO:0000313" key="5">
    <source>
        <dbReference type="Proteomes" id="UP001203284"/>
    </source>
</evidence>
<reference evidence="4 5" key="1">
    <citation type="submission" date="2022-04" db="EMBL/GenBank/DDBJ databases">
        <authorList>
            <person name="Grouzdev D.S."/>
            <person name="Pantiukh K.S."/>
            <person name="Krutkina M.S."/>
        </authorList>
    </citation>
    <scope>NUCLEOTIDE SEQUENCE [LARGE SCALE GENOMIC DNA]</scope>
    <source>
        <strain evidence="4 5">6x-1</strain>
    </source>
</reference>
<evidence type="ECO:0000256" key="2">
    <source>
        <dbReference type="ARBA" id="ARBA00022729"/>
    </source>
</evidence>
<dbReference type="PANTHER" id="PTHR30006">
    <property type="entry name" value="THIAMINE-BINDING PERIPLASMIC PROTEIN-RELATED"/>
    <property type="match status" value="1"/>
</dbReference>
<dbReference type="Proteomes" id="UP001203284">
    <property type="component" value="Unassembled WGS sequence"/>
</dbReference>